<keyword evidence="4" id="KW-1185">Reference proteome</keyword>
<dbReference type="PANTHER" id="PTHR48100:SF1">
    <property type="entry name" value="HISTIDINE PHOSPHATASE FAMILY PROTEIN-RELATED"/>
    <property type="match status" value="1"/>
</dbReference>
<feature type="active site" description="Tele-phosphohistidine intermediate" evidence="1">
    <location>
        <position position="7"/>
    </location>
</feature>
<dbReference type="AlphaFoldDB" id="G6EKL8"/>
<dbReference type="InterPro" id="IPR029033">
    <property type="entry name" value="His_PPase_superfam"/>
</dbReference>
<dbReference type="eggNOG" id="COG0406">
    <property type="taxonomic scope" value="Bacteria"/>
</dbReference>
<name>G6EKL8_9SPHN</name>
<feature type="active site" description="Proton donor/acceptor" evidence="1">
    <location>
        <position position="86"/>
    </location>
</feature>
<dbReference type="GO" id="GO:0005737">
    <property type="term" value="C:cytoplasm"/>
    <property type="evidence" value="ECO:0007669"/>
    <property type="project" value="TreeGrafter"/>
</dbReference>
<dbReference type="GO" id="GO:0016791">
    <property type="term" value="F:phosphatase activity"/>
    <property type="evidence" value="ECO:0007669"/>
    <property type="project" value="TreeGrafter"/>
</dbReference>
<feature type="binding site" evidence="2">
    <location>
        <position position="60"/>
    </location>
    <ligand>
        <name>substrate</name>
    </ligand>
</feature>
<dbReference type="SMART" id="SM00855">
    <property type="entry name" value="PGAM"/>
    <property type="match status" value="1"/>
</dbReference>
<dbReference type="Gene3D" id="3.40.50.1240">
    <property type="entry name" value="Phosphoglycerate mutase-like"/>
    <property type="match status" value="1"/>
</dbReference>
<evidence type="ECO:0000256" key="1">
    <source>
        <dbReference type="PIRSR" id="PIRSR613078-1"/>
    </source>
</evidence>
<dbReference type="SUPFAM" id="SSF53254">
    <property type="entry name" value="Phosphoglycerate mutase-like"/>
    <property type="match status" value="1"/>
</dbReference>
<dbReference type="InterPro" id="IPR050275">
    <property type="entry name" value="PGM_Phosphatase"/>
</dbReference>
<proteinExistence type="predicted"/>
<dbReference type="CDD" id="cd07067">
    <property type="entry name" value="HP_PGM_like"/>
    <property type="match status" value="1"/>
</dbReference>
<gene>
    <name evidence="3" type="ORF">NSU_4889</name>
</gene>
<dbReference type="PATRIC" id="fig|1088721.3.peg.4799"/>
<protein>
    <submittedName>
        <fullName evidence="3">Phosphoglycerate mutase</fullName>
    </submittedName>
</protein>
<evidence type="ECO:0000313" key="3">
    <source>
        <dbReference type="EMBL" id="EHJ58139.1"/>
    </source>
</evidence>
<dbReference type="Proteomes" id="UP000004030">
    <property type="component" value="Unassembled WGS sequence"/>
</dbReference>
<sequence length="202" mass="21909">MFVIVRHGNTFAAGETPRRIGARTDMPLTEKGREQARALAAHFAAQGWVFARALASPLLRTRETAQIILAAQHGAAKAEPCAWLREIDHGPDEDRSEDAVLARIGAEALTAWERHAAPPPDWQVDAEMRLQGWRDLFAKRDAQGPALLVTSNGAARFALMADPALAAAMDRLDSLKLPTGGYGVIRRSDGGGLMLESWGLRP</sequence>
<dbReference type="Pfam" id="PF00300">
    <property type="entry name" value="His_Phos_1"/>
    <property type="match status" value="1"/>
</dbReference>
<organism evidence="3 4">
    <name type="scientific">Novosphingobium pentaromativorans US6-1</name>
    <dbReference type="NCBI Taxonomy" id="1088721"/>
    <lineage>
        <taxon>Bacteria</taxon>
        <taxon>Pseudomonadati</taxon>
        <taxon>Pseudomonadota</taxon>
        <taxon>Alphaproteobacteria</taxon>
        <taxon>Sphingomonadales</taxon>
        <taxon>Sphingomonadaceae</taxon>
        <taxon>Novosphingobium</taxon>
    </lineage>
</organism>
<evidence type="ECO:0000313" key="4">
    <source>
        <dbReference type="Proteomes" id="UP000004030"/>
    </source>
</evidence>
<reference evidence="3 4" key="1">
    <citation type="journal article" date="2012" name="J. Bacteriol.">
        <title>Genome sequence of benzo(a)pyrene-degrading bacterium Novosphingobium pentaromativorans US6-1.</title>
        <authorList>
            <person name="Luo Y.R."/>
            <person name="Kang S.G."/>
            <person name="Kim S.J."/>
            <person name="Kim M.R."/>
            <person name="Li N."/>
            <person name="Lee J.H."/>
            <person name="Kwon K.K."/>
        </authorList>
    </citation>
    <scope>NUCLEOTIDE SEQUENCE [LARGE SCALE GENOMIC DNA]</scope>
    <source>
        <strain evidence="3 4">US6-1</strain>
    </source>
</reference>
<dbReference type="EMBL" id="AGFM01000097">
    <property type="protein sequence ID" value="EHJ58139.1"/>
    <property type="molecule type" value="Genomic_DNA"/>
</dbReference>
<dbReference type="PANTHER" id="PTHR48100">
    <property type="entry name" value="BROAD-SPECIFICITY PHOSPHATASE YOR283W-RELATED"/>
    <property type="match status" value="1"/>
</dbReference>
<comment type="caution">
    <text evidence="3">The sequence shown here is derived from an EMBL/GenBank/DDBJ whole genome shotgun (WGS) entry which is preliminary data.</text>
</comment>
<dbReference type="RefSeq" id="WP_007015796.1">
    <property type="nucleotide sequence ID" value="NZ_AGFM01000097.1"/>
</dbReference>
<dbReference type="KEGG" id="npn:JI59_25570"/>
<evidence type="ECO:0000256" key="2">
    <source>
        <dbReference type="PIRSR" id="PIRSR613078-2"/>
    </source>
</evidence>
<dbReference type="InterPro" id="IPR013078">
    <property type="entry name" value="His_Pase_superF_clade-1"/>
</dbReference>
<dbReference type="OrthoDB" id="8347407at2"/>
<accession>G6EKL8</accession>